<evidence type="ECO:0000256" key="2">
    <source>
        <dbReference type="ARBA" id="ARBA00022827"/>
    </source>
</evidence>
<evidence type="ECO:0000313" key="5">
    <source>
        <dbReference type="Proteomes" id="UP001139207"/>
    </source>
</evidence>
<reference evidence="4" key="1">
    <citation type="submission" date="2022-04" db="EMBL/GenBank/DDBJ databases">
        <title>Corynebacterium kalidii LD5P10.</title>
        <authorList>
            <person name="Sun J.Q."/>
        </authorList>
    </citation>
    <scope>NUCLEOTIDE SEQUENCE</scope>
    <source>
        <strain evidence="4">LD5P10</strain>
    </source>
</reference>
<dbReference type="Pfam" id="PF01494">
    <property type="entry name" value="FAD_binding_3"/>
    <property type="match status" value="1"/>
</dbReference>
<dbReference type="EMBL" id="JALIEA010000012">
    <property type="protein sequence ID" value="MCJ7858307.1"/>
    <property type="molecule type" value="Genomic_DNA"/>
</dbReference>
<dbReference type="SUPFAM" id="SSF54373">
    <property type="entry name" value="FAD-linked reductases, C-terminal domain"/>
    <property type="match status" value="1"/>
</dbReference>
<dbReference type="Gene3D" id="3.50.50.60">
    <property type="entry name" value="FAD/NAD(P)-binding domain"/>
    <property type="match status" value="1"/>
</dbReference>
<dbReference type="PANTHER" id="PTHR43004">
    <property type="entry name" value="TRK SYSTEM POTASSIUM UPTAKE PROTEIN"/>
    <property type="match status" value="1"/>
</dbReference>
<proteinExistence type="predicted"/>
<dbReference type="AlphaFoldDB" id="A0A9X1WIQ3"/>
<dbReference type="RefSeq" id="WP_244804038.1">
    <property type="nucleotide sequence ID" value="NZ_JALIEA010000012.1"/>
</dbReference>
<dbReference type="Proteomes" id="UP001139207">
    <property type="component" value="Unassembled WGS sequence"/>
</dbReference>
<sequence length="414" mass="45027">MSEYVPVAIIGAGPAGLTLSHLLHQHGVESVVFESRSREDVETTVRAGILEQGTLDLMRRTGVGERMEREADIDEGIEISVQGERTRIDLTGLTGHTVAVYPQHEYLIDLVARRLADGGTVLFDTTVDAVSGTGGADVTDTDVTGSGPAVVDYTDAAGRPGRVRADFVVAADGSRSPYRGLVAGAGTDGAGADGAGRHRHEYPYAWFGVLVNAPKTQKELIYATHPEGFALISTRSDTVQRYYLQCDPSDTVEDWSDDRIWEALHTRADSPDLRIAEGEIFDKAVLRFRSAVTEPMQRGRLFLAGDAAHTVPPTGAKGMNLAIADVAVLAPALVRALRGRPGLLADYSSIVLPRIWRAQHFSWWMSSMLHQAPEATTFESRRRLAELSSVLSSEAGRRYLAEQYVGRDLPEFEV</sequence>
<name>A0A9X1WIQ3_9CORY</name>
<feature type="domain" description="FAD-binding" evidence="3">
    <location>
        <begin position="5"/>
        <end position="361"/>
    </location>
</feature>
<dbReference type="GO" id="GO:0016709">
    <property type="term" value="F:oxidoreductase activity, acting on paired donors, with incorporation or reduction of molecular oxygen, NAD(P)H as one donor, and incorporation of one atom of oxygen"/>
    <property type="evidence" value="ECO:0007669"/>
    <property type="project" value="UniProtKB-ARBA"/>
</dbReference>
<dbReference type="SUPFAM" id="SSF51905">
    <property type="entry name" value="FAD/NAD(P)-binding domain"/>
    <property type="match status" value="1"/>
</dbReference>
<evidence type="ECO:0000313" key="4">
    <source>
        <dbReference type="EMBL" id="MCJ7858307.1"/>
    </source>
</evidence>
<accession>A0A9X1WIQ3</accession>
<keyword evidence="2" id="KW-0274">FAD</keyword>
<dbReference type="InterPro" id="IPR036188">
    <property type="entry name" value="FAD/NAD-bd_sf"/>
</dbReference>
<keyword evidence="5" id="KW-1185">Reference proteome</keyword>
<evidence type="ECO:0000256" key="1">
    <source>
        <dbReference type="ARBA" id="ARBA00022630"/>
    </source>
</evidence>
<protein>
    <submittedName>
        <fullName evidence="4">4-hydroxybenzoate 3-monooxygenase</fullName>
    </submittedName>
</protein>
<dbReference type="GO" id="GO:0071949">
    <property type="term" value="F:FAD binding"/>
    <property type="evidence" value="ECO:0007669"/>
    <property type="project" value="InterPro"/>
</dbReference>
<dbReference type="Gene3D" id="3.30.9.10">
    <property type="entry name" value="D-Amino Acid Oxidase, subunit A, domain 2"/>
    <property type="match status" value="1"/>
</dbReference>
<dbReference type="InterPro" id="IPR050641">
    <property type="entry name" value="RIFMO-like"/>
</dbReference>
<evidence type="ECO:0000259" key="3">
    <source>
        <dbReference type="Pfam" id="PF01494"/>
    </source>
</evidence>
<dbReference type="InterPro" id="IPR002938">
    <property type="entry name" value="FAD-bd"/>
</dbReference>
<dbReference type="NCBIfam" id="NF006091">
    <property type="entry name" value="PRK08243.1"/>
    <property type="match status" value="1"/>
</dbReference>
<dbReference type="PRINTS" id="PR00420">
    <property type="entry name" value="RNGMNOXGNASE"/>
</dbReference>
<keyword evidence="1" id="KW-0285">Flavoprotein</keyword>
<dbReference type="PANTHER" id="PTHR43004:SF3">
    <property type="entry name" value="P-HYDROXYBENZOATE HYDROXYLASE"/>
    <property type="match status" value="1"/>
</dbReference>
<organism evidence="4 5">
    <name type="scientific">Corynebacterium kalidii</name>
    <dbReference type="NCBI Taxonomy" id="2931982"/>
    <lineage>
        <taxon>Bacteria</taxon>
        <taxon>Bacillati</taxon>
        <taxon>Actinomycetota</taxon>
        <taxon>Actinomycetes</taxon>
        <taxon>Mycobacteriales</taxon>
        <taxon>Corynebacteriaceae</taxon>
        <taxon>Corynebacterium</taxon>
    </lineage>
</organism>
<comment type="caution">
    <text evidence="4">The sequence shown here is derived from an EMBL/GenBank/DDBJ whole genome shotgun (WGS) entry which is preliminary data.</text>
</comment>
<gene>
    <name evidence="4" type="ORF">MUN33_06200</name>
</gene>